<sequence>MDDLFDDILNLEDRYYEEGYQEGVQDGSRAGRIEGRVFGLEKAFEKFVAVGALHGQACVWAVQSSRVVSDSTAPASSQLEALPSNPRLERHITALYALSEPESLSTQNTEEAVSDFDDRYKRAISKAKVIENIIGVRRSANVDAPEPTATRRESQPVRLAHVDPAAKNMEDFGSGRS</sequence>
<evidence type="ECO:0000256" key="2">
    <source>
        <dbReference type="SAM" id="MobiDB-lite"/>
    </source>
</evidence>
<name>A0A6G1IB20_9PEZI</name>
<dbReference type="OrthoDB" id="48036at2759"/>
<dbReference type="EMBL" id="ML996687">
    <property type="protein sequence ID" value="KAF2405237.1"/>
    <property type="molecule type" value="Genomic_DNA"/>
</dbReference>
<proteinExistence type="inferred from homology"/>
<gene>
    <name evidence="4" type="ORF">EJ06DRAFT_525766</name>
</gene>
<reference evidence="4" key="1">
    <citation type="journal article" date="2020" name="Stud. Mycol.">
        <title>101 Dothideomycetes genomes: a test case for predicting lifestyles and emergence of pathogens.</title>
        <authorList>
            <person name="Haridas S."/>
            <person name="Albert R."/>
            <person name="Binder M."/>
            <person name="Bloem J."/>
            <person name="Labutti K."/>
            <person name="Salamov A."/>
            <person name="Andreopoulos B."/>
            <person name="Baker S."/>
            <person name="Barry K."/>
            <person name="Bills G."/>
            <person name="Bluhm B."/>
            <person name="Cannon C."/>
            <person name="Castanera R."/>
            <person name="Culley D."/>
            <person name="Daum C."/>
            <person name="Ezra D."/>
            <person name="Gonzalez J."/>
            <person name="Henrissat B."/>
            <person name="Kuo A."/>
            <person name="Liang C."/>
            <person name="Lipzen A."/>
            <person name="Lutzoni F."/>
            <person name="Magnuson J."/>
            <person name="Mondo S."/>
            <person name="Nolan M."/>
            <person name="Ohm R."/>
            <person name="Pangilinan J."/>
            <person name="Park H.-J."/>
            <person name="Ramirez L."/>
            <person name="Alfaro M."/>
            <person name="Sun H."/>
            <person name="Tritt A."/>
            <person name="Yoshinaga Y."/>
            <person name="Zwiers L.-H."/>
            <person name="Turgeon B."/>
            <person name="Goodwin S."/>
            <person name="Spatafora J."/>
            <person name="Crous P."/>
            <person name="Grigoriev I."/>
        </authorList>
    </citation>
    <scope>NUCLEOTIDE SEQUENCE</scope>
    <source>
        <strain evidence="4">CBS 262.69</strain>
    </source>
</reference>
<dbReference type="AlphaFoldDB" id="A0A6G1IB20"/>
<dbReference type="Pfam" id="PF09811">
    <property type="entry name" value="Yae1_N"/>
    <property type="match status" value="1"/>
</dbReference>
<dbReference type="Proteomes" id="UP000799640">
    <property type="component" value="Unassembled WGS sequence"/>
</dbReference>
<dbReference type="PANTHER" id="PTHR28532">
    <property type="entry name" value="GEO13458P1"/>
    <property type="match status" value="1"/>
</dbReference>
<keyword evidence="5" id="KW-1185">Reference proteome</keyword>
<organism evidence="4 5">
    <name type="scientific">Trichodelitschia bisporula</name>
    <dbReference type="NCBI Taxonomy" id="703511"/>
    <lineage>
        <taxon>Eukaryota</taxon>
        <taxon>Fungi</taxon>
        <taxon>Dikarya</taxon>
        <taxon>Ascomycota</taxon>
        <taxon>Pezizomycotina</taxon>
        <taxon>Dothideomycetes</taxon>
        <taxon>Dothideomycetes incertae sedis</taxon>
        <taxon>Phaeotrichales</taxon>
        <taxon>Phaeotrichaceae</taxon>
        <taxon>Trichodelitschia</taxon>
    </lineage>
</organism>
<dbReference type="InterPro" id="IPR052436">
    <property type="entry name" value="LTO1_adapter"/>
</dbReference>
<feature type="region of interest" description="Disordered" evidence="2">
    <location>
        <begin position="141"/>
        <end position="177"/>
    </location>
</feature>
<accession>A0A6G1IB20</accession>
<evidence type="ECO:0000259" key="3">
    <source>
        <dbReference type="Pfam" id="PF09811"/>
    </source>
</evidence>
<protein>
    <submittedName>
        <fullName evidence="4">DUF1715-domain-containing protein</fullName>
    </submittedName>
</protein>
<evidence type="ECO:0000313" key="4">
    <source>
        <dbReference type="EMBL" id="KAF2405237.1"/>
    </source>
</evidence>
<comment type="similarity">
    <text evidence="1">Belongs to the LTO1 family.</text>
</comment>
<evidence type="ECO:0000313" key="5">
    <source>
        <dbReference type="Proteomes" id="UP000799640"/>
    </source>
</evidence>
<evidence type="ECO:0000256" key="1">
    <source>
        <dbReference type="ARBA" id="ARBA00038090"/>
    </source>
</evidence>
<feature type="domain" description="Essential protein Yae1 N-terminal" evidence="3">
    <location>
        <begin position="19"/>
        <end position="57"/>
    </location>
</feature>
<dbReference type="InterPro" id="IPR019191">
    <property type="entry name" value="Essential_protein_Yae1_N"/>
</dbReference>
<dbReference type="PANTHER" id="PTHR28532:SF1">
    <property type="entry name" value="ORAL CANCER OVEREXPRESSED 1"/>
    <property type="match status" value="1"/>
</dbReference>